<dbReference type="KEGG" id="sxa:FMM02_00435"/>
<dbReference type="Proteomes" id="UP000321857">
    <property type="component" value="Chromosome"/>
</dbReference>
<evidence type="ECO:0000313" key="3">
    <source>
        <dbReference type="Proteomes" id="UP000321857"/>
    </source>
</evidence>
<dbReference type="OrthoDB" id="8479025at2"/>
<dbReference type="AlphaFoldDB" id="A0A516INR8"/>
<organism evidence="2 3">
    <name type="scientific">Sphingomonas xanthus</name>
    <dbReference type="NCBI Taxonomy" id="2594473"/>
    <lineage>
        <taxon>Bacteria</taxon>
        <taxon>Pseudomonadati</taxon>
        <taxon>Pseudomonadota</taxon>
        <taxon>Alphaproteobacteria</taxon>
        <taxon>Sphingomonadales</taxon>
        <taxon>Sphingomonadaceae</taxon>
        <taxon>Sphingomonas</taxon>
    </lineage>
</organism>
<dbReference type="EMBL" id="CP041659">
    <property type="protein sequence ID" value="QDP18560.1"/>
    <property type="molecule type" value="Genomic_DNA"/>
</dbReference>
<evidence type="ECO:0008006" key="4">
    <source>
        <dbReference type="Google" id="ProtNLM"/>
    </source>
</evidence>
<dbReference type="RefSeq" id="WP_147493023.1">
    <property type="nucleotide sequence ID" value="NZ_CP041659.1"/>
</dbReference>
<evidence type="ECO:0000256" key="1">
    <source>
        <dbReference type="SAM" id="SignalP"/>
    </source>
</evidence>
<feature type="chain" id="PRO_5022170483" description="DUF2268 domain-containing protein" evidence="1">
    <location>
        <begin position="32"/>
        <end position="325"/>
    </location>
</feature>
<name>A0A516INR8_9SPHN</name>
<keyword evidence="1" id="KW-0732">Signal</keyword>
<evidence type="ECO:0000313" key="2">
    <source>
        <dbReference type="EMBL" id="QDP18560.1"/>
    </source>
</evidence>
<accession>A0A516INR8</accession>
<sequence length="325" mass="35505">MKLMMMTVNWVRCLMLPLAAATLALSAPALAERLPPVKTLQSAGDLQVEIVDMTPRFLAFYREAAKVDDADARFALWKEKYGFAAVPPGPAGEQMARELLDGAWTKYPASLSRLQQGAKSFGNEPIETLSAVVRLLGADRPLAIRLVTYVGAFDDNAFAARVQGVPVVHFPVEMPAERRRLLLPHEITHAVHMHLAGLSGGWERSVAATLIQEGLAMHVARELNPGKPDAVYIEHEPGWWSAARGKQQDILKGLLPALAAKDSDTVFRFTVGKGPAGLNREAYAAGWWVIEQLRSEGMTLAEIARVPEENMPGLADKAISAMLER</sequence>
<protein>
    <recommendedName>
        <fullName evidence="4">DUF2268 domain-containing protein</fullName>
    </recommendedName>
</protein>
<proteinExistence type="predicted"/>
<feature type="signal peptide" evidence="1">
    <location>
        <begin position="1"/>
        <end position="31"/>
    </location>
</feature>
<reference evidence="2 3" key="1">
    <citation type="submission" date="2019-07" db="EMBL/GenBank/DDBJ databases">
        <title>Sphingomonas AE3 Genome sequencing and assembly.</title>
        <authorList>
            <person name="Kim H."/>
        </authorList>
    </citation>
    <scope>NUCLEOTIDE SEQUENCE [LARGE SCALE GENOMIC DNA]</scope>
    <source>
        <strain evidence="2 3">AE3</strain>
    </source>
</reference>
<gene>
    <name evidence="2" type="ORF">FMM02_00435</name>
</gene>
<keyword evidence="3" id="KW-1185">Reference proteome</keyword>